<accession>K1WX99</accession>
<feature type="region of interest" description="Disordered" evidence="1">
    <location>
        <begin position="86"/>
        <end position="139"/>
    </location>
</feature>
<sequence>MSTTHPHHALTFNGPPKRKRGLPAISTIPPTPPRSSPMPEDTLPTSYSPYLLPPPQPPRERDGRAASPRAGIACNFQALRLEDAGTGARSDFGLPSRSREKESGKGMGVGWPRACDERMDEDGDRNGSGNDDGARKRAKLVKMERREVPETPQPPQFRMFVAPPLERTMDPVVGKITTGNEFDQMIFRGSPALVTRNTGRAYPLVYRLAESKSRKKRAGTPPLISLARKAGDGRVEGVVDEERAANTWHDDEITGHDPSDPEDDGEGINGIGFKPTAAEAYVRTQKRRKQMAAYKNREEQERRQSRIDRRRGSQVTKAAKMEQENARRVRFGEMEATKIVWT</sequence>
<keyword evidence="3" id="KW-1185">Reference proteome</keyword>
<dbReference type="OMA" id="RTKVAYH"/>
<dbReference type="InParanoid" id="K1WX99"/>
<protein>
    <submittedName>
        <fullName evidence="2">Uncharacterized protein</fullName>
    </submittedName>
</protein>
<organism evidence="2 3">
    <name type="scientific">Marssonina brunnea f. sp. multigermtubi (strain MB_m1)</name>
    <name type="common">Marssonina leaf spot fungus</name>
    <dbReference type="NCBI Taxonomy" id="1072389"/>
    <lineage>
        <taxon>Eukaryota</taxon>
        <taxon>Fungi</taxon>
        <taxon>Dikarya</taxon>
        <taxon>Ascomycota</taxon>
        <taxon>Pezizomycotina</taxon>
        <taxon>Leotiomycetes</taxon>
        <taxon>Helotiales</taxon>
        <taxon>Drepanopezizaceae</taxon>
        <taxon>Drepanopeziza</taxon>
    </lineage>
</organism>
<dbReference type="OrthoDB" id="5391950at2759"/>
<feature type="compositionally biased region" description="Low complexity" evidence="1">
    <location>
        <begin position="37"/>
        <end position="50"/>
    </location>
</feature>
<proteinExistence type="predicted"/>
<evidence type="ECO:0000313" key="3">
    <source>
        <dbReference type="Proteomes" id="UP000006753"/>
    </source>
</evidence>
<evidence type="ECO:0000256" key="1">
    <source>
        <dbReference type="SAM" id="MobiDB-lite"/>
    </source>
</evidence>
<dbReference type="KEGG" id="mbe:MBM_04040"/>
<dbReference type="HOGENOM" id="CLU_042177_0_0_1"/>
<feature type="region of interest" description="Disordered" evidence="1">
    <location>
        <begin position="1"/>
        <end position="71"/>
    </location>
</feature>
<dbReference type="eggNOG" id="ENOG502SEIX">
    <property type="taxonomic scope" value="Eukaryota"/>
</dbReference>
<dbReference type="EMBL" id="JH921435">
    <property type="protein sequence ID" value="EKD17671.1"/>
    <property type="molecule type" value="Genomic_DNA"/>
</dbReference>
<dbReference type="GeneID" id="18759975"/>
<feature type="compositionally biased region" description="Basic and acidic residues" evidence="1">
    <location>
        <begin position="247"/>
        <end position="259"/>
    </location>
</feature>
<feature type="compositionally biased region" description="Basic and acidic residues" evidence="1">
    <location>
        <begin position="295"/>
        <end position="311"/>
    </location>
</feature>
<feature type="region of interest" description="Disordered" evidence="1">
    <location>
        <begin position="247"/>
        <end position="326"/>
    </location>
</feature>
<evidence type="ECO:0000313" key="2">
    <source>
        <dbReference type="EMBL" id="EKD17671.1"/>
    </source>
</evidence>
<reference evidence="2 3" key="1">
    <citation type="journal article" date="2012" name="BMC Genomics">
        <title>Sequencing the genome of Marssonina brunnea reveals fungus-poplar co-evolution.</title>
        <authorList>
            <person name="Zhu S."/>
            <person name="Cao Y.-Z."/>
            <person name="Jiang C."/>
            <person name="Tan B.-Y."/>
            <person name="Wang Z."/>
            <person name="Feng S."/>
            <person name="Zhang L."/>
            <person name="Su X.-H."/>
            <person name="Brejova B."/>
            <person name="Vinar T."/>
            <person name="Xu M."/>
            <person name="Wang M.-X."/>
            <person name="Zhang S.-G."/>
            <person name="Huang M.-R."/>
            <person name="Wu R."/>
            <person name="Zhou Y."/>
        </authorList>
    </citation>
    <scope>NUCLEOTIDE SEQUENCE [LARGE SCALE GENOMIC DNA]</scope>
    <source>
        <strain evidence="2 3">MB_m1</strain>
    </source>
</reference>
<name>K1WX99_MARBU</name>
<dbReference type="AlphaFoldDB" id="K1WX99"/>
<dbReference type="Proteomes" id="UP000006753">
    <property type="component" value="Unassembled WGS sequence"/>
</dbReference>
<gene>
    <name evidence="2" type="ORF">MBM_04040</name>
</gene>